<evidence type="ECO:0000313" key="2">
    <source>
        <dbReference type="EMBL" id="QBP41937.1"/>
    </source>
</evidence>
<accession>A0A4P6ZZM0</accession>
<dbReference type="PANTHER" id="PTHR12526:SF630">
    <property type="entry name" value="GLYCOSYLTRANSFERASE"/>
    <property type="match status" value="1"/>
</dbReference>
<sequence>MRFMQYVITSTLPKEFAGRTKSLLNRTKNLNEKANIPYTIISTNYNPNYNEVYDHYYKSGYISKEVKLMNVYDYLSKRTYMKDSVAHEKNEFGLMKFEMKKDEIYRYFDNGKYVLYKNYENPNNQLKFIDVMDTGNRKRKSRKEFNHNGICHKEIIYTQGTTNILEEIFYDEDGIAYLNKTYNGSKENKLIRIYYFNSNEVMHFDNEKVFFSYCLSKIIEKDSTVICDARLLDRPLIELKVPNVKKIFVFHNSHLNANDVLDVKLSYQYIIDNYDLLDYIVVLTEQQKEDLRNLIDVEKKVKVIPHSIKLNNIKDVKNNTENKLVSVGRLVEHKQIDHLIEAYQLNRDKLIDFTIEIYGTGDQKQKLEQLINHYQLQEKIMLMGSTNEPEKVFSTAKASFLVSKFEGFGLVIMESINSGCPVVAYDIKYGPRDLISPEINGLVIEQDNIQALSDAMVQVVNMDFKEVTPDNRFSDEHFIDNWSFLDPKKKSNFFSKI</sequence>
<gene>
    <name evidence="2" type="ORF">E2636_12590</name>
</gene>
<dbReference type="GO" id="GO:0016757">
    <property type="term" value="F:glycosyltransferase activity"/>
    <property type="evidence" value="ECO:0007669"/>
    <property type="project" value="InterPro"/>
</dbReference>
<organism evidence="2 3">
    <name type="scientific">Paenisporosarcina antarctica</name>
    <dbReference type="NCBI Taxonomy" id="417367"/>
    <lineage>
        <taxon>Bacteria</taxon>
        <taxon>Bacillati</taxon>
        <taxon>Bacillota</taxon>
        <taxon>Bacilli</taxon>
        <taxon>Bacillales</taxon>
        <taxon>Caryophanaceae</taxon>
        <taxon>Paenisporosarcina</taxon>
    </lineage>
</organism>
<dbReference type="Pfam" id="PF00534">
    <property type="entry name" value="Glycos_transf_1"/>
    <property type="match status" value="1"/>
</dbReference>
<dbReference type="Gene3D" id="3.40.50.2000">
    <property type="entry name" value="Glycogen Phosphorylase B"/>
    <property type="match status" value="3"/>
</dbReference>
<keyword evidence="2" id="KW-0808">Transferase</keyword>
<name>A0A4P6ZZM0_9BACL</name>
<keyword evidence="3" id="KW-1185">Reference proteome</keyword>
<protein>
    <submittedName>
        <fullName evidence="2">Glycosyltransferase</fullName>
    </submittedName>
</protein>
<dbReference type="PANTHER" id="PTHR12526">
    <property type="entry name" value="GLYCOSYLTRANSFERASE"/>
    <property type="match status" value="1"/>
</dbReference>
<dbReference type="Proteomes" id="UP000294292">
    <property type="component" value="Chromosome"/>
</dbReference>
<dbReference type="InterPro" id="IPR001296">
    <property type="entry name" value="Glyco_trans_1"/>
</dbReference>
<dbReference type="KEGG" id="panc:E2636_12590"/>
<dbReference type="SUPFAM" id="SSF53756">
    <property type="entry name" value="UDP-Glycosyltransferase/glycogen phosphorylase"/>
    <property type="match status" value="1"/>
</dbReference>
<evidence type="ECO:0000259" key="1">
    <source>
        <dbReference type="Pfam" id="PF00534"/>
    </source>
</evidence>
<dbReference type="EMBL" id="CP038015">
    <property type="protein sequence ID" value="QBP41937.1"/>
    <property type="molecule type" value="Genomic_DNA"/>
</dbReference>
<feature type="domain" description="Glycosyl transferase family 1" evidence="1">
    <location>
        <begin position="315"/>
        <end position="462"/>
    </location>
</feature>
<reference evidence="2 3" key="1">
    <citation type="submission" date="2019-03" db="EMBL/GenBank/DDBJ databases">
        <title>Complete genome sequence of Paenisporosarcina antarctica CGMCC 1.6503T.</title>
        <authorList>
            <person name="Rong J.-C."/>
            <person name="Chi N.-Y."/>
            <person name="Zhang Q.-F."/>
        </authorList>
    </citation>
    <scope>NUCLEOTIDE SEQUENCE [LARGE SCALE GENOMIC DNA]</scope>
    <source>
        <strain evidence="2 3">CGMCC 1.6503</strain>
    </source>
</reference>
<dbReference type="OrthoDB" id="570545at2"/>
<dbReference type="AlphaFoldDB" id="A0A4P6ZZM0"/>
<evidence type="ECO:0000313" key="3">
    <source>
        <dbReference type="Proteomes" id="UP000294292"/>
    </source>
</evidence>
<proteinExistence type="predicted"/>